<evidence type="ECO:0000313" key="10">
    <source>
        <dbReference type="EMBL" id="KTT67954.1"/>
    </source>
</evidence>
<dbReference type="PANTHER" id="PTHR24221:SF654">
    <property type="entry name" value="ATP-BINDING CASSETTE SUB-FAMILY B MEMBER 6"/>
    <property type="match status" value="1"/>
</dbReference>
<dbReference type="InterPro" id="IPR039421">
    <property type="entry name" value="Type_1_exporter"/>
</dbReference>
<dbReference type="Gene3D" id="1.20.1560.10">
    <property type="entry name" value="ABC transporter type 1, transmembrane domain"/>
    <property type="match status" value="1"/>
</dbReference>
<dbReference type="GO" id="GO:0034040">
    <property type="term" value="F:ATPase-coupled lipid transmembrane transporter activity"/>
    <property type="evidence" value="ECO:0007669"/>
    <property type="project" value="TreeGrafter"/>
</dbReference>
<evidence type="ECO:0000313" key="11">
    <source>
        <dbReference type="Proteomes" id="UP000072867"/>
    </source>
</evidence>
<evidence type="ECO:0000259" key="8">
    <source>
        <dbReference type="PROSITE" id="PS50893"/>
    </source>
</evidence>
<evidence type="ECO:0000256" key="7">
    <source>
        <dbReference type="SAM" id="Phobius"/>
    </source>
</evidence>
<name>A0A147HT24_9SPHN</name>
<keyword evidence="3" id="KW-0547">Nucleotide-binding</keyword>
<feature type="transmembrane region" description="Helical" evidence="7">
    <location>
        <begin position="260"/>
        <end position="278"/>
    </location>
</feature>
<evidence type="ECO:0000256" key="2">
    <source>
        <dbReference type="ARBA" id="ARBA00022692"/>
    </source>
</evidence>
<proteinExistence type="predicted"/>
<sequence length="541" mass="59202">MIRRFVHDHALRLILVAGLAAINAGAGFVTFSAIGTLATDRISLATVIQATLLLLTLIGSAIFTQTLSAKLGADFVTVLRKHLAERLLTYPYVPTSRNSTHGLSAFINDISEIAPLALTAPLFIYNGLFAAVAAAYLFYVSIPLAILVIAQMIVLMSLSAVLLRPITPAFDRLRAADDELYSGIYALKSGRKELLTSRHRSIHFHEHVITPAIERTSALLKIAHSHAGHFAAWSSSMFYVIIIATVLISNLFFRIEKAEFMSFMVGCLLLVGPSNYLLSVAQQVSRGFAAVRRIERFSSGGALPPRDADSLPTPEWQTLSLHDVKYVYDDPADEGREIGPLNLSISRGELIFAVGGNGSGKSTLLLMLSGLLDPTEGSIRLDGVDMIEVKQAYREQLSIVFCDFHIFDHVLDSAGNLAPTTSTQPRILELGLADVIEVRDGKLSRTEASAGQRKRIALLQLMLEDRDVLILDEAAADLDPEFKHYFYREMLSRFKAAGKTIILATHDAEYFACADRVVYMQDGRLIAEQSANNALNSAPAQ</sequence>
<dbReference type="InterPro" id="IPR003439">
    <property type="entry name" value="ABC_transporter-like_ATP-bd"/>
</dbReference>
<dbReference type="InterPro" id="IPR036640">
    <property type="entry name" value="ABC1_TM_sf"/>
</dbReference>
<dbReference type="GO" id="GO:0140359">
    <property type="term" value="F:ABC-type transporter activity"/>
    <property type="evidence" value="ECO:0007669"/>
    <property type="project" value="InterPro"/>
</dbReference>
<feature type="transmembrane region" description="Helical" evidence="7">
    <location>
        <begin position="116"/>
        <end position="138"/>
    </location>
</feature>
<feature type="transmembrane region" description="Helical" evidence="7">
    <location>
        <begin position="230"/>
        <end position="248"/>
    </location>
</feature>
<keyword evidence="6 7" id="KW-0472">Membrane</keyword>
<dbReference type="Gene3D" id="3.40.50.300">
    <property type="entry name" value="P-loop containing nucleotide triphosphate hydrolases"/>
    <property type="match status" value="1"/>
</dbReference>
<evidence type="ECO:0000256" key="3">
    <source>
        <dbReference type="ARBA" id="ARBA00022741"/>
    </source>
</evidence>
<dbReference type="InterPro" id="IPR027417">
    <property type="entry name" value="P-loop_NTPase"/>
</dbReference>
<comment type="subcellular location">
    <subcellularLocation>
        <location evidence="1">Cell membrane</location>
        <topology evidence="1">Multi-pass membrane protein</topology>
    </subcellularLocation>
</comment>
<dbReference type="PATRIC" id="fig|33051.3.peg.742"/>
<feature type="transmembrane region" description="Helical" evidence="7">
    <location>
        <begin position="42"/>
        <end position="63"/>
    </location>
</feature>
<dbReference type="AlphaFoldDB" id="A0A147HT24"/>
<dbReference type="RefSeq" id="WP_058734533.1">
    <property type="nucleotide sequence ID" value="NZ_LDTD01000137.1"/>
</dbReference>
<feature type="domain" description="ABC transporter" evidence="8">
    <location>
        <begin position="319"/>
        <end position="541"/>
    </location>
</feature>
<keyword evidence="5 7" id="KW-1133">Transmembrane helix</keyword>
<evidence type="ECO:0008006" key="12">
    <source>
        <dbReference type="Google" id="ProtNLM"/>
    </source>
</evidence>
<feature type="domain" description="ABC transmembrane type-1" evidence="9">
    <location>
        <begin position="13"/>
        <end position="286"/>
    </location>
</feature>
<dbReference type="Pfam" id="PF00005">
    <property type="entry name" value="ABC_tran"/>
    <property type="match status" value="1"/>
</dbReference>
<dbReference type="SUPFAM" id="SSF90123">
    <property type="entry name" value="ABC transporter transmembrane region"/>
    <property type="match status" value="1"/>
</dbReference>
<dbReference type="EMBL" id="LDTD01000137">
    <property type="protein sequence ID" value="KTT67954.1"/>
    <property type="molecule type" value="Genomic_DNA"/>
</dbReference>
<dbReference type="PROSITE" id="PS50893">
    <property type="entry name" value="ABC_TRANSPORTER_2"/>
    <property type="match status" value="1"/>
</dbReference>
<dbReference type="InterPro" id="IPR011527">
    <property type="entry name" value="ABC1_TM_dom"/>
</dbReference>
<evidence type="ECO:0000256" key="6">
    <source>
        <dbReference type="ARBA" id="ARBA00023136"/>
    </source>
</evidence>
<feature type="transmembrane region" description="Helical" evidence="7">
    <location>
        <begin position="12"/>
        <end position="36"/>
    </location>
</feature>
<dbReference type="SMART" id="SM00382">
    <property type="entry name" value="AAA"/>
    <property type="match status" value="1"/>
</dbReference>
<keyword evidence="2 7" id="KW-0812">Transmembrane</keyword>
<evidence type="ECO:0000256" key="1">
    <source>
        <dbReference type="ARBA" id="ARBA00004651"/>
    </source>
</evidence>
<keyword evidence="4" id="KW-0067">ATP-binding</keyword>
<comment type="caution">
    <text evidence="10">The sequence shown here is derived from an EMBL/GenBank/DDBJ whole genome shotgun (WGS) entry which is preliminary data.</text>
</comment>
<evidence type="ECO:0000259" key="9">
    <source>
        <dbReference type="PROSITE" id="PS50929"/>
    </source>
</evidence>
<protein>
    <recommendedName>
        <fullName evidence="12">Cyclic peptide transporter</fullName>
    </recommendedName>
</protein>
<dbReference type="Proteomes" id="UP000072867">
    <property type="component" value="Unassembled WGS sequence"/>
</dbReference>
<dbReference type="PANTHER" id="PTHR24221">
    <property type="entry name" value="ATP-BINDING CASSETTE SUB-FAMILY B"/>
    <property type="match status" value="1"/>
</dbReference>
<dbReference type="InterPro" id="IPR003593">
    <property type="entry name" value="AAA+_ATPase"/>
</dbReference>
<dbReference type="GO" id="GO:0005886">
    <property type="term" value="C:plasma membrane"/>
    <property type="evidence" value="ECO:0007669"/>
    <property type="project" value="UniProtKB-SubCell"/>
</dbReference>
<reference evidence="10 11" key="1">
    <citation type="journal article" date="2016" name="Front. Microbiol.">
        <title>Genomic Resource of Rice Seed Associated Bacteria.</title>
        <authorList>
            <person name="Midha S."/>
            <person name="Bansal K."/>
            <person name="Sharma S."/>
            <person name="Kumar N."/>
            <person name="Patil P.P."/>
            <person name="Chaudhry V."/>
            <person name="Patil P.B."/>
        </authorList>
    </citation>
    <scope>NUCLEOTIDE SEQUENCE [LARGE SCALE GENOMIC DNA]</scope>
    <source>
        <strain evidence="10 11">NS319</strain>
    </source>
</reference>
<dbReference type="GO" id="GO:0016887">
    <property type="term" value="F:ATP hydrolysis activity"/>
    <property type="evidence" value="ECO:0007669"/>
    <property type="project" value="InterPro"/>
</dbReference>
<dbReference type="SUPFAM" id="SSF52540">
    <property type="entry name" value="P-loop containing nucleoside triphosphate hydrolases"/>
    <property type="match status" value="1"/>
</dbReference>
<feature type="transmembrane region" description="Helical" evidence="7">
    <location>
        <begin position="144"/>
        <end position="163"/>
    </location>
</feature>
<gene>
    <name evidence="10" type="ORF">NS319_16185</name>
</gene>
<evidence type="ECO:0000256" key="4">
    <source>
        <dbReference type="ARBA" id="ARBA00022840"/>
    </source>
</evidence>
<accession>A0A147HT24</accession>
<organism evidence="10 11">
    <name type="scientific">Sphingomonas sanguinis</name>
    <dbReference type="NCBI Taxonomy" id="33051"/>
    <lineage>
        <taxon>Bacteria</taxon>
        <taxon>Pseudomonadati</taxon>
        <taxon>Pseudomonadota</taxon>
        <taxon>Alphaproteobacteria</taxon>
        <taxon>Sphingomonadales</taxon>
        <taxon>Sphingomonadaceae</taxon>
        <taxon>Sphingomonas</taxon>
    </lineage>
</organism>
<dbReference type="PROSITE" id="PS50929">
    <property type="entry name" value="ABC_TM1F"/>
    <property type="match status" value="1"/>
</dbReference>
<dbReference type="GO" id="GO:0005524">
    <property type="term" value="F:ATP binding"/>
    <property type="evidence" value="ECO:0007669"/>
    <property type="project" value="UniProtKB-KW"/>
</dbReference>
<evidence type="ECO:0000256" key="5">
    <source>
        <dbReference type="ARBA" id="ARBA00022989"/>
    </source>
</evidence>